<keyword evidence="7" id="KW-1185">Reference proteome</keyword>
<dbReference type="AlphaFoldDB" id="A0A1W2ELA0"/>
<evidence type="ECO:0000256" key="2">
    <source>
        <dbReference type="ARBA" id="ARBA00019066"/>
    </source>
</evidence>
<dbReference type="STRING" id="1121400.SAMN02746065_1352"/>
<organism evidence="6 7">
    <name type="scientific">Desulfocicer vacuolatum DSM 3385</name>
    <dbReference type="NCBI Taxonomy" id="1121400"/>
    <lineage>
        <taxon>Bacteria</taxon>
        <taxon>Pseudomonadati</taxon>
        <taxon>Thermodesulfobacteriota</taxon>
        <taxon>Desulfobacteria</taxon>
        <taxon>Desulfobacterales</taxon>
        <taxon>Desulfobacteraceae</taxon>
        <taxon>Desulfocicer</taxon>
    </lineage>
</organism>
<gene>
    <name evidence="6" type="ORF">SAMN02746065_1352</name>
</gene>
<evidence type="ECO:0000313" key="6">
    <source>
        <dbReference type="EMBL" id="SMD10521.1"/>
    </source>
</evidence>
<feature type="region of interest" description="Disordered" evidence="5">
    <location>
        <begin position="262"/>
        <end position="323"/>
    </location>
</feature>
<feature type="compositionally biased region" description="Basic residues" evidence="5">
    <location>
        <begin position="310"/>
        <end position="323"/>
    </location>
</feature>
<feature type="coiled-coil region" evidence="4">
    <location>
        <begin position="214"/>
        <end position="241"/>
    </location>
</feature>
<dbReference type="InterPro" id="IPR010123">
    <property type="entry name" value="PHA_synth_III_E"/>
</dbReference>
<evidence type="ECO:0000313" key="7">
    <source>
        <dbReference type="Proteomes" id="UP000192418"/>
    </source>
</evidence>
<dbReference type="Pfam" id="PF09712">
    <property type="entry name" value="PHA_synth_III_E"/>
    <property type="match status" value="1"/>
</dbReference>
<proteinExistence type="predicted"/>
<evidence type="ECO:0000256" key="1">
    <source>
        <dbReference type="ARBA" id="ARBA00004683"/>
    </source>
</evidence>
<evidence type="ECO:0000256" key="5">
    <source>
        <dbReference type="SAM" id="MobiDB-lite"/>
    </source>
</evidence>
<comment type="pathway">
    <text evidence="1">Biopolymer metabolism; poly-(R)-3-hydroxybutanoate biosynthesis.</text>
</comment>
<accession>A0A1W2ELA0</accession>
<dbReference type="EMBL" id="FWXY01000035">
    <property type="protein sequence ID" value="SMD10521.1"/>
    <property type="molecule type" value="Genomic_DNA"/>
</dbReference>
<protein>
    <recommendedName>
        <fullName evidence="2">Poly(3-hydroxyalkanoate) polymerase subunit PhaE</fullName>
    </recommendedName>
</protein>
<evidence type="ECO:0000256" key="4">
    <source>
        <dbReference type="SAM" id="Coils"/>
    </source>
</evidence>
<sequence>MKKKETEKNYFHELSQNWIENTSTLWGNTFKMQDELMGNLPSMWKQYMNSFSSFNHWNKEDKSLCADDFRNNIATIWKDMYESNFQKFFNIPQLGIGRNYQEQASSAMNAANKSMIAFSHFMALLYIPVERAGAMVMDEFTKMMDKNEFPKDPKAIYDIWIKALERYFMEMLQSPEYINAMHSLIDTISDHKESKGKLINAILRQLQIPSNSEMDELYQDLYNLKKRLKGVEKQLKSMTKEVEISTPENDIKKAETNKFEISIPKKAASKKKQTTTPRSDKSTRAKPVRTAAKPAQVASPTKKNAQTSSKKAKATKQTKKNML</sequence>
<keyword evidence="4" id="KW-0175">Coiled coil</keyword>
<name>A0A1W2ELA0_9BACT</name>
<evidence type="ECO:0000256" key="3">
    <source>
        <dbReference type="ARBA" id="ARBA00022752"/>
    </source>
</evidence>
<reference evidence="6 7" key="1">
    <citation type="submission" date="2017-04" db="EMBL/GenBank/DDBJ databases">
        <authorList>
            <person name="Afonso C.L."/>
            <person name="Miller P.J."/>
            <person name="Scott M.A."/>
            <person name="Spackman E."/>
            <person name="Goraichik I."/>
            <person name="Dimitrov K.M."/>
            <person name="Suarez D.L."/>
            <person name="Swayne D.E."/>
        </authorList>
    </citation>
    <scope>NUCLEOTIDE SEQUENCE [LARGE SCALE GENOMIC DNA]</scope>
    <source>
        <strain evidence="6 7">DSM 3385</strain>
    </source>
</reference>
<dbReference type="Proteomes" id="UP000192418">
    <property type="component" value="Unassembled WGS sequence"/>
</dbReference>
<keyword evidence="3" id="KW-0583">PHB biosynthesis</keyword>
<dbReference type="OrthoDB" id="9780807at2"/>
<dbReference type="GO" id="GO:0042619">
    <property type="term" value="P:poly-hydroxybutyrate biosynthetic process"/>
    <property type="evidence" value="ECO:0007669"/>
    <property type="project" value="UniProtKB-KW"/>
</dbReference>
<dbReference type="UniPathway" id="UPA00917"/>
<dbReference type="RefSeq" id="WP_084071640.1">
    <property type="nucleotide sequence ID" value="NZ_FWXY01000035.1"/>
</dbReference>